<feature type="domain" description="HTH cro/C1-type" evidence="2">
    <location>
        <begin position="28"/>
        <end position="82"/>
    </location>
</feature>
<dbReference type="RefSeq" id="WP_191709592.1">
    <property type="nucleotide sequence ID" value="NZ_JACSPQ010000001.1"/>
</dbReference>
<dbReference type="NCBIfam" id="TIGR02607">
    <property type="entry name" value="antidote_HigA"/>
    <property type="match status" value="1"/>
</dbReference>
<dbReference type="Gene3D" id="1.10.260.40">
    <property type="entry name" value="lambda repressor-like DNA-binding domains"/>
    <property type="match status" value="1"/>
</dbReference>
<dbReference type="SMART" id="SM00530">
    <property type="entry name" value="HTH_XRE"/>
    <property type="match status" value="1"/>
</dbReference>
<keyword evidence="1" id="KW-0238">DNA-binding</keyword>
<dbReference type="InterPro" id="IPR010982">
    <property type="entry name" value="Lambda_DNA-bd_dom_sf"/>
</dbReference>
<dbReference type="Pfam" id="PF01381">
    <property type="entry name" value="HTH_3"/>
    <property type="match status" value="1"/>
</dbReference>
<evidence type="ECO:0000259" key="2">
    <source>
        <dbReference type="PROSITE" id="PS50943"/>
    </source>
</evidence>
<evidence type="ECO:0000313" key="4">
    <source>
        <dbReference type="Proteomes" id="UP000616346"/>
    </source>
</evidence>
<proteinExistence type="predicted"/>
<evidence type="ECO:0000313" key="3">
    <source>
        <dbReference type="EMBL" id="MBD8001285.1"/>
    </source>
</evidence>
<protein>
    <submittedName>
        <fullName evidence="3">HigA family addiction module antidote protein</fullName>
    </submittedName>
</protein>
<evidence type="ECO:0000256" key="1">
    <source>
        <dbReference type="ARBA" id="ARBA00023125"/>
    </source>
</evidence>
<dbReference type="PANTHER" id="PTHR36924:SF1">
    <property type="entry name" value="ANTITOXIN HIGA-1"/>
    <property type="match status" value="1"/>
</dbReference>
<comment type="caution">
    <text evidence="3">The sequence shown here is derived from an EMBL/GenBank/DDBJ whole genome shotgun (WGS) entry which is preliminary data.</text>
</comment>
<sequence length="114" mass="12902">MITIQGIDPNMIAGNLEPAFPTHPGEILKEEIECRGISQRKLAEQMGIGYSVLNEILNARRPVTEKTAMMFEAALGVDAEPLMRLQMRYNMRIAKKDKSFMQRLENIRKVAAVL</sequence>
<keyword evidence="4" id="KW-1185">Reference proteome</keyword>
<dbReference type="PROSITE" id="PS50943">
    <property type="entry name" value="HTH_CROC1"/>
    <property type="match status" value="1"/>
</dbReference>
<organism evidence="3 4">
    <name type="scientific">Phocaeicola faecium</name>
    <dbReference type="NCBI Taxonomy" id="2762213"/>
    <lineage>
        <taxon>Bacteria</taxon>
        <taxon>Pseudomonadati</taxon>
        <taxon>Bacteroidota</taxon>
        <taxon>Bacteroidia</taxon>
        <taxon>Bacteroidales</taxon>
        <taxon>Bacteroidaceae</taxon>
        <taxon>Phocaeicola</taxon>
    </lineage>
</organism>
<reference evidence="3 4" key="1">
    <citation type="submission" date="2020-08" db="EMBL/GenBank/DDBJ databases">
        <title>A Genomic Blueprint of the Chicken Gut Microbiome.</title>
        <authorList>
            <person name="Gilroy R."/>
            <person name="Ravi A."/>
            <person name="Getino M."/>
            <person name="Pursley I."/>
            <person name="Horton D.L."/>
            <person name="Alikhan N.-F."/>
            <person name="Baker D."/>
            <person name="Gharbi K."/>
            <person name="Hall N."/>
            <person name="Watson M."/>
            <person name="Adriaenssens E.M."/>
            <person name="Foster-Nyarko E."/>
            <person name="Jarju S."/>
            <person name="Secka A."/>
            <person name="Antonio M."/>
            <person name="Oren A."/>
            <person name="Chaudhuri R."/>
            <person name="La Ragione R.M."/>
            <person name="Hildebrand F."/>
            <person name="Pallen M.J."/>
        </authorList>
    </citation>
    <scope>NUCLEOTIDE SEQUENCE [LARGE SCALE GENOMIC DNA]</scope>
    <source>
        <strain evidence="3 4">Sa1YUN3</strain>
    </source>
</reference>
<dbReference type="CDD" id="cd00093">
    <property type="entry name" value="HTH_XRE"/>
    <property type="match status" value="1"/>
</dbReference>
<dbReference type="InterPro" id="IPR001387">
    <property type="entry name" value="Cro/C1-type_HTH"/>
</dbReference>
<dbReference type="EMBL" id="JACSPQ010000001">
    <property type="protein sequence ID" value="MBD8001285.1"/>
    <property type="molecule type" value="Genomic_DNA"/>
</dbReference>
<dbReference type="Proteomes" id="UP000616346">
    <property type="component" value="Unassembled WGS sequence"/>
</dbReference>
<gene>
    <name evidence="3" type="ORF">H9626_03515</name>
</gene>
<dbReference type="SUPFAM" id="SSF47413">
    <property type="entry name" value="lambda repressor-like DNA-binding domains"/>
    <property type="match status" value="1"/>
</dbReference>
<dbReference type="InterPro" id="IPR013430">
    <property type="entry name" value="Toxin_antidote_HigA"/>
</dbReference>
<name>A0ABR8V946_9BACT</name>
<accession>A0ABR8V946</accession>
<dbReference type="PANTHER" id="PTHR36924">
    <property type="entry name" value="ANTITOXIN HIGA-1"/>
    <property type="match status" value="1"/>
</dbReference>